<feature type="transmembrane region" description="Helical" evidence="7">
    <location>
        <begin position="538"/>
        <end position="560"/>
    </location>
</feature>
<dbReference type="Proteomes" id="UP001187415">
    <property type="component" value="Unassembled WGS sequence"/>
</dbReference>
<evidence type="ECO:0000256" key="1">
    <source>
        <dbReference type="ARBA" id="ARBA00004479"/>
    </source>
</evidence>
<keyword evidence="6" id="KW-0325">Glycoprotein</keyword>
<dbReference type="Pfam" id="PF10222">
    <property type="entry name" value="DUF2152"/>
    <property type="match status" value="2"/>
</dbReference>
<protein>
    <recommendedName>
        <fullName evidence="10">KIAA2013</fullName>
    </recommendedName>
</protein>
<keyword evidence="3" id="KW-0732">Signal</keyword>
<dbReference type="EMBL" id="JAUPFM010000005">
    <property type="protein sequence ID" value="KAK2850799.1"/>
    <property type="molecule type" value="Genomic_DNA"/>
</dbReference>
<evidence type="ECO:0000256" key="4">
    <source>
        <dbReference type="ARBA" id="ARBA00022989"/>
    </source>
</evidence>
<evidence type="ECO:0000313" key="8">
    <source>
        <dbReference type="EMBL" id="KAK2850799.1"/>
    </source>
</evidence>
<evidence type="ECO:0000256" key="2">
    <source>
        <dbReference type="ARBA" id="ARBA00022692"/>
    </source>
</evidence>
<dbReference type="GO" id="GO:0016020">
    <property type="term" value="C:membrane"/>
    <property type="evidence" value="ECO:0007669"/>
    <property type="project" value="UniProtKB-SubCell"/>
</dbReference>
<comment type="caution">
    <text evidence="8">The sequence shown here is derived from an EMBL/GenBank/DDBJ whole genome shotgun (WGS) entry which is preliminary data.</text>
</comment>
<keyword evidence="4 7" id="KW-1133">Transmembrane helix</keyword>
<dbReference type="AlphaFoldDB" id="A0AA88N2Z2"/>
<proteinExistence type="predicted"/>
<keyword evidence="9" id="KW-1185">Reference proteome</keyword>
<keyword evidence="5 7" id="KW-0472">Membrane</keyword>
<evidence type="ECO:0000313" key="9">
    <source>
        <dbReference type="Proteomes" id="UP001187415"/>
    </source>
</evidence>
<gene>
    <name evidence="8" type="ORF">Q5P01_007075</name>
</gene>
<organism evidence="8 9">
    <name type="scientific">Channa striata</name>
    <name type="common">Snakehead murrel</name>
    <name type="synonym">Ophicephalus striatus</name>
    <dbReference type="NCBI Taxonomy" id="64152"/>
    <lineage>
        <taxon>Eukaryota</taxon>
        <taxon>Metazoa</taxon>
        <taxon>Chordata</taxon>
        <taxon>Craniata</taxon>
        <taxon>Vertebrata</taxon>
        <taxon>Euteleostomi</taxon>
        <taxon>Actinopterygii</taxon>
        <taxon>Neopterygii</taxon>
        <taxon>Teleostei</taxon>
        <taxon>Neoteleostei</taxon>
        <taxon>Acanthomorphata</taxon>
        <taxon>Anabantaria</taxon>
        <taxon>Anabantiformes</taxon>
        <taxon>Channoidei</taxon>
        <taxon>Channidae</taxon>
        <taxon>Channa</taxon>
    </lineage>
</organism>
<dbReference type="PANTHER" id="PTHR31386:SF2">
    <property type="entry name" value="SIMILAR TO RIKEN CDNA 2510039O18"/>
    <property type="match status" value="1"/>
</dbReference>
<evidence type="ECO:0000256" key="3">
    <source>
        <dbReference type="ARBA" id="ARBA00022729"/>
    </source>
</evidence>
<keyword evidence="2 7" id="KW-0812">Transmembrane</keyword>
<dbReference type="PANTHER" id="PTHR31386">
    <property type="entry name" value="UNCHARACTERIZED PROTEIN KIAA2013"/>
    <property type="match status" value="1"/>
</dbReference>
<accession>A0AA88N2Z2</accession>
<sequence>MWLQQRLKGLPGLLSSSWARRLLIGLLIFLIFYWYLGAERRWRLFSGSAMPGGAAGQCLLAEIHRWKSLVDRGEGIYSTPQEPLDTPFVTGNGHILIDIDSNKLWVASSSQPGSAPVHQTDYSPRVGVHLEGQRAEAQASMLWFRKGAVLSVRCASPPALQSARDCVSIREEFVAHRSRPNVFFQRVHINNPSDRAASLEVSSGNPSYGSKFSSSVEKLEDRDIVLSSGRVPVENNRIVLVVVVSRKLSSRIQVSAKSEYTDNILSVVWTSDPIESSKLEETFSVLREGAKKELGELLRSSVDDLVVDHQKAWMDLFISGVEMRRITDSHTPSSRTVNTTLYYILSSSTAPLLDRRLSSDERARLESSLKLRRPLLQRPRHHACREPVARAGAHGAMQGMVLSFGGLQFTENHLQFQADPDVLHNSYALRGIHYNQDLINLAVLLDMDGKPFLHVSVKPQEEPVKLYACEAGCLNEPVELTSEIKGHTFPVMVTQPITPLLYISTDLRHLQDLRHTLHLKAILAHEEHMANRYPGLPFLFWFSVASLITLFHLFLFKLIYNEYCGPGAKPLFRSKVAGKSEDVCYDPKNLNSAHVQHA</sequence>
<evidence type="ECO:0000256" key="5">
    <source>
        <dbReference type="ARBA" id="ARBA00023136"/>
    </source>
</evidence>
<comment type="subcellular location">
    <subcellularLocation>
        <location evidence="1">Membrane</location>
        <topology evidence="1">Single-pass type I membrane protein</topology>
    </subcellularLocation>
</comment>
<evidence type="ECO:0008006" key="10">
    <source>
        <dbReference type="Google" id="ProtNLM"/>
    </source>
</evidence>
<evidence type="ECO:0000256" key="7">
    <source>
        <dbReference type="SAM" id="Phobius"/>
    </source>
</evidence>
<evidence type="ECO:0000256" key="6">
    <source>
        <dbReference type="ARBA" id="ARBA00023180"/>
    </source>
</evidence>
<reference evidence="8" key="1">
    <citation type="submission" date="2023-07" db="EMBL/GenBank/DDBJ databases">
        <title>Chromosome-level Genome Assembly of Striped Snakehead (Channa striata).</title>
        <authorList>
            <person name="Liu H."/>
        </authorList>
    </citation>
    <scope>NUCLEOTIDE SEQUENCE</scope>
    <source>
        <strain evidence="8">Gz</strain>
        <tissue evidence="8">Muscle</tissue>
    </source>
</reference>
<name>A0AA88N2Z2_CHASR</name>
<feature type="transmembrane region" description="Helical" evidence="7">
    <location>
        <begin position="18"/>
        <end position="36"/>
    </location>
</feature>
<dbReference type="InterPro" id="IPR018795">
    <property type="entry name" value="K2013-like"/>
</dbReference>